<dbReference type="EC" id="3.6.4.13" evidence="1"/>
<name>A0A2U9BUM5_SCOMX</name>
<dbReference type="PANTHER" id="PTHR22655">
    <property type="entry name" value="ATP-DEPENDENT RNA HELICASE TDRD12-RELATED"/>
    <property type="match status" value="1"/>
</dbReference>
<evidence type="ECO:0000259" key="8">
    <source>
        <dbReference type="PROSITE" id="PS51203"/>
    </source>
</evidence>
<comment type="catalytic activity">
    <reaction evidence="7">
        <text>ATP + H2O = ADP + phosphate + H(+)</text>
        <dbReference type="Rhea" id="RHEA:13065"/>
        <dbReference type="ChEBI" id="CHEBI:15377"/>
        <dbReference type="ChEBI" id="CHEBI:15378"/>
        <dbReference type="ChEBI" id="CHEBI:30616"/>
        <dbReference type="ChEBI" id="CHEBI:43474"/>
        <dbReference type="ChEBI" id="CHEBI:456216"/>
        <dbReference type="EC" id="3.6.4.13"/>
    </reaction>
</comment>
<evidence type="ECO:0000256" key="4">
    <source>
        <dbReference type="ARBA" id="ARBA00022801"/>
    </source>
</evidence>
<keyword evidence="2" id="KW-0677">Repeat</keyword>
<evidence type="ECO:0000313" key="10">
    <source>
        <dbReference type="Proteomes" id="UP000246464"/>
    </source>
</evidence>
<dbReference type="InterPro" id="IPR007052">
    <property type="entry name" value="CS_dom"/>
</dbReference>
<evidence type="ECO:0000256" key="1">
    <source>
        <dbReference type="ARBA" id="ARBA00012552"/>
    </source>
</evidence>
<dbReference type="GO" id="GO:0016787">
    <property type="term" value="F:hydrolase activity"/>
    <property type="evidence" value="ECO:0007669"/>
    <property type="project" value="UniProtKB-KW"/>
</dbReference>
<evidence type="ECO:0000256" key="5">
    <source>
        <dbReference type="ARBA" id="ARBA00022806"/>
    </source>
</evidence>
<proteinExistence type="predicted"/>
<evidence type="ECO:0000256" key="7">
    <source>
        <dbReference type="ARBA" id="ARBA00047984"/>
    </source>
</evidence>
<dbReference type="SUPFAM" id="SSF49764">
    <property type="entry name" value="HSP20-like chaperones"/>
    <property type="match status" value="1"/>
</dbReference>
<dbReference type="CDD" id="cd06463">
    <property type="entry name" value="p23_like"/>
    <property type="match status" value="1"/>
</dbReference>
<keyword evidence="3" id="KW-0547">Nucleotide-binding</keyword>
<reference evidence="9 10" key="1">
    <citation type="submission" date="2017-12" db="EMBL/GenBank/DDBJ databases">
        <title>Integrating genomic resources of turbot (Scophthalmus maximus) in depth evaluation of genetic and physical mapping variation across individuals.</title>
        <authorList>
            <person name="Martinez P."/>
        </authorList>
    </citation>
    <scope>NUCLEOTIDE SEQUENCE [LARGE SCALE GENOMIC DNA]</scope>
</reference>
<evidence type="ECO:0000256" key="6">
    <source>
        <dbReference type="ARBA" id="ARBA00022840"/>
    </source>
</evidence>
<dbReference type="Proteomes" id="UP000246464">
    <property type="component" value="Chromosome 10"/>
</dbReference>
<dbReference type="PANTHER" id="PTHR22655:SF2">
    <property type="entry name" value="ATP-DEPENDENT RNA HELICASE TDRD12-RELATED"/>
    <property type="match status" value="1"/>
</dbReference>
<gene>
    <name evidence="9" type="ORF">SMAX5B_001249</name>
</gene>
<keyword evidence="4" id="KW-0378">Hydrolase</keyword>
<protein>
    <recommendedName>
        <fullName evidence="1">RNA helicase</fullName>
        <ecNumber evidence="1">3.6.4.13</ecNumber>
    </recommendedName>
</protein>
<evidence type="ECO:0000313" key="9">
    <source>
        <dbReference type="EMBL" id="AWP07947.1"/>
    </source>
</evidence>
<dbReference type="InterPro" id="IPR008978">
    <property type="entry name" value="HSP20-like_chaperone"/>
</dbReference>
<organism evidence="9 10">
    <name type="scientific">Scophthalmus maximus</name>
    <name type="common">Turbot</name>
    <name type="synonym">Psetta maxima</name>
    <dbReference type="NCBI Taxonomy" id="52904"/>
    <lineage>
        <taxon>Eukaryota</taxon>
        <taxon>Metazoa</taxon>
        <taxon>Chordata</taxon>
        <taxon>Craniata</taxon>
        <taxon>Vertebrata</taxon>
        <taxon>Euteleostomi</taxon>
        <taxon>Actinopterygii</taxon>
        <taxon>Neopterygii</taxon>
        <taxon>Teleostei</taxon>
        <taxon>Neoteleostei</taxon>
        <taxon>Acanthomorphata</taxon>
        <taxon>Carangaria</taxon>
        <taxon>Pleuronectiformes</taxon>
        <taxon>Pleuronectoidei</taxon>
        <taxon>Scophthalmidae</taxon>
        <taxon>Scophthalmus</taxon>
    </lineage>
</organism>
<dbReference type="GO" id="GO:0003724">
    <property type="term" value="F:RNA helicase activity"/>
    <property type="evidence" value="ECO:0007669"/>
    <property type="project" value="UniProtKB-EC"/>
</dbReference>
<keyword evidence="6" id="KW-0067">ATP-binding</keyword>
<dbReference type="PROSITE" id="PS51203">
    <property type="entry name" value="CS"/>
    <property type="match status" value="1"/>
</dbReference>
<dbReference type="EMBL" id="CP026252">
    <property type="protein sequence ID" value="AWP07947.1"/>
    <property type="molecule type" value="Genomic_DNA"/>
</dbReference>
<accession>A0A2U9BUM5</accession>
<feature type="domain" description="CS" evidence="8">
    <location>
        <begin position="5"/>
        <end position="91"/>
    </location>
</feature>
<keyword evidence="10" id="KW-1185">Reference proteome</keyword>
<evidence type="ECO:0000256" key="3">
    <source>
        <dbReference type="ARBA" id="ARBA00022741"/>
    </source>
</evidence>
<keyword evidence="5 9" id="KW-0347">Helicase</keyword>
<dbReference type="AlphaFoldDB" id="A0A2U9BUM5"/>
<sequence>MVQLNFHPPVRWYQNSNSMIVTVKLMNPESQRCDFYPDRVIYSGRVNDQSYRADLELQGNIAVDRCCWEMKSNEPVLKLVKQEQGHWEKLLRNKNIFVSYDMEHFEDDEDRAPNGLWSVGDTGGDSWYVNTESSSDSD</sequence>
<evidence type="ECO:0000256" key="2">
    <source>
        <dbReference type="ARBA" id="ARBA00022737"/>
    </source>
</evidence>
<dbReference type="GO" id="GO:0042078">
    <property type="term" value="P:germ-line stem cell division"/>
    <property type="evidence" value="ECO:0007669"/>
    <property type="project" value="TreeGrafter"/>
</dbReference>
<dbReference type="GO" id="GO:0005524">
    <property type="term" value="F:ATP binding"/>
    <property type="evidence" value="ECO:0007669"/>
    <property type="project" value="UniProtKB-KW"/>
</dbReference>
<dbReference type="Gene3D" id="2.60.40.790">
    <property type="match status" value="1"/>
</dbReference>
<dbReference type="Pfam" id="PF04969">
    <property type="entry name" value="CS"/>
    <property type="match status" value="1"/>
</dbReference>